<evidence type="ECO:0000313" key="1">
    <source>
        <dbReference type="EMBL" id="KKK38527.1"/>
    </source>
</evidence>
<comment type="caution">
    <text evidence="1">The sequence shown here is derived from an EMBL/GenBank/DDBJ whole genome shotgun (WGS) entry which is preliminary data.</text>
</comment>
<proteinExistence type="predicted"/>
<dbReference type="PATRIC" id="fig|1408103.3.peg.1790"/>
<gene>
    <name evidence="1" type="ORF">WQ57_07945</name>
</gene>
<evidence type="ECO:0000313" key="2">
    <source>
        <dbReference type="Proteomes" id="UP000034166"/>
    </source>
</evidence>
<name>A0A0M2SZW1_9BACI</name>
<accession>A0A0M2SZW1</accession>
<keyword evidence="2" id="KW-1185">Reference proteome</keyword>
<dbReference type="EMBL" id="LAYY01000007">
    <property type="protein sequence ID" value="KKK38527.1"/>
    <property type="molecule type" value="Genomic_DNA"/>
</dbReference>
<organism evidence="1 2">
    <name type="scientific">Mesobacillus campisalis</name>
    <dbReference type="NCBI Taxonomy" id="1408103"/>
    <lineage>
        <taxon>Bacteria</taxon>
        <taxon>Bacillati</taxon>
        <taxon>Bacillota</taxon>
        <taxon>Bacilli</taxon>
        <taxon>Bacillales</taxon>
        <taxon>Bacillaceae</taxon>
        <taxon>Mesobacillus</taxon>
    </lineage>
</organism>
<dbReference type="AlphaFoldDB" id="A0A0M2SZW1"/>
<reference evidence="1 2" key="1">
    <citation type="submission" date="2015-04" db="EMBL/GenBank/DDBJ databases">
        <title>Taxonomic description and genome sequence of Bacillus campisalis sp. nov., a novel member of the genus Bacillus isolated from solar saltern.</title>
        <authorList>
            <person name="Mathan Kumar R."/>
            <person name="Kaur G."/>
            <person name="Kumar A."/>
            <person name="Singh N.K."/>
            <person name="Kaur N."/>
            <person name="Kumar N."/>
            <person name="Mayilraj S."/>
        </authorList>
    </citation>
    <scope>NUCLEOTIDE SEQUENCE [LARGE SCALE GENOMIC DNA]</scope>
    <source>
        <strain evidence="1 2">SA2-6</strain>
    </source>
</reference>
<sequence length="191" mass="22820">MKKRQGFAAPLLNKFVDNTDKGLPGRRGRNMSKSFFADYKKYIVIPDEEKKVGKKAFDPREFAGHYILTLTIYQPVIKTWEQAEKFNIDPQKSIEKVLEDFNRKHHDLYHLELLELEDQQLYFVLAFSCREKIEKDKTEGLISHIVERLLTNPFYIAQSWYNLTSERGRVERKLFCYSYREYTYDEELKDG</sequence>
<protein>
    <submittedName>
        <fullName evidence="1">Uncharacterized protein</fullName>
    </submittedName>
</protein>
<dbReference type="Proteomes" id="UP000034166">
    <property type="component" value="Unassembled WGS sequence"/>
</dbReference>